<keyword evidence="5" id="KW-1185">Reference proteome</keyword>
<feature type="region of interest" description="Disordered" evidence="2">
    <location>
        <begin position="922"/>
        <end position="943"/>
    </location>
</feature>
<dbReference type="GO" id="GO:0005096">
    <property type="term" value="F:GTPase activator activity"/>
    <property type="evidence" value="ECO:0007669"/>
    <property type="project" value="UniProtKB-KW"/>
</dbReference>
<dbReference type="InterPro" id="IPR008936">
    <property type="entry name" value="Rho_GTPase_activation_prot"/>
</dbReference>
<evidence type="ECO:0000256" key="2">
    <source>
        <dbReference type="SAM" id="MobiDB-lite"/>
    </source>
</evidence>
<dbReference type="GO" id="GO:0007264">
    <property type="term" value="P:small GTPase-mediated signal transduction"/>
    <property type="evidence" value="ECO:0007669"/>
    <property type="project" value="TreeGrafter"/>
</dbReference>
<proteinExistence type="predicted"/>
<dbReference type="GeneTree" id="ENSGT00940000154313"/>
<feature type="compositionally biased region" description="Polar residues" evidence="2">
    <location>
        <begin position="615"/>
        <end position="641"/>
    </location>
</feature>
<reference evidence="4" key="1">
    <citation type="submission" date="2025-08" db="UniProtKB">
        <authorList>
            <consortium name="Ensembl"/>
        </authorList>
    </citation>
    <scope>IDENTIFICATION</scope>
</reference>
<dbReference type="InterPro" id="IPR051576">
    <property type="entry name" value="PX-Rho_GAP"/>
</dbReference>
<dbReference type="Ensembl" id="ENSEBUT00000024674.1">
    <property type="protein sequence ID" value="ENSEBUP00000024098.1"/>
    <property type="gene ID" value="ENSEBUG00000014841.1"/>
</dbReference>
<dbReference type="Pfam" id="PF00620">
    <property type="entry name" value="RhoGAP"/>
    <property type="match status" value="1"/>
</dbReference>
<name>A0A8C4R218_EPTBU</name>
<accession>A0A8C4R218</accession>
<organism evidence="4 5">
    <name type="scientific">Eptatretus burgeri</name>
    <name type="common">Inshore hagfish</name>
    <dbReference type="NCBI Taxonomy" id="7764"/>
    <lineage>
        <taxon>Eukaryota</taxon>
        <taxon>Metazoa</taxon>
        <taxon>Chordata</taxon>
        <taxon>Craniata</taxon>
        <taxon>Vertebrata</taxon>
        <taxon>Cyclostomata</taxon>
        <taxon>Myxini</taxon>
        <taxon>Myxiniformes</taxon>
        <taxon>Myxinidae</taxon>
        <taxon>Eptatretinae</taxon>
        <taxon>Eptatretus</taxon>
    </lineage>
</organism>
<feature type="compositionally biased region" description="Basic and acidic residues" evidence="2">
    <location>
        <begin position="362"/>
        <end position="376"/>
    </location>
</feature>
<evidence type="ECO:0000256" key="1">
    <source>
        <dbReference type="ARBA" id="ARBA00022468"/>
    </source>
</evidence>
<dbReference type="SUPFAM" id="SSF48350">
    <property type="entry name" value="GTPase activation domain, GAP"/>
    <property type="match status" value="1"/>
</dbReference>
<dbReference type="PROSITE" id="PS50238">
    <property type="entry name" value="RHOGAP"/>
    <property type="match status" value="1"/>
</dbReference>
<feature type="region of interest" description="Disordered" evidence="2">
    <location>
        <begin position="605"/>
        <end position="687"/>
    </location>
</feature>
<protein>
    <recommendedName>
        <fullName evidence="3">Rho-GAP domain-containing protein</fullName>
    </recommendedName>
</protein>
<evidence type="ECO:0000259" key="3">
    <source>
        <dbReference type="PROSITE" id="PS50238"/>
    </source>
</evidence>
<dbReference type="Gene3D" id="1.10.555.10">
    <property type="entry name" value="Rho GTPase activation protein"/>
    <property type="match status" value="1"/>
</dbReference>
<dbReference type="InterPro" id="IPR000198">
    <property type="entry name" value="RhoGAP_dom"/>
</dbReference>
<reference evidence="4" key="2">
    <citation type="submission" date="2025-09" db="UniProtKB">
        <authorList>
            <consortium name="Ensembl"/>
        </authorList>
    </citation>
    <scope>IDENTIFICATION</scope>
</reference>
<feature type="compositionally biased region" description="Basic and acidic residues" evidence="2">
    <location>
        <begin position="422"/>
        <end position="434"/>
    </location>
</feature>
<feature type="domain" description="Rho-GAP" evidence="3">
    <location>
        <begin position="1"/>
        <end position="218"/>
    </location>
</feature>
<dbReference type="Proteomes" id="UP000694388">
    <property type="component" value="Unplaced"/>
</dbReference>
<sequence length="1108" mass="122712">MLVPQVVQTCTEFLERHGVVDGIYRLSGVSSNIQRLRHEFDSERVPELSREPFLQDVHSVGSLCKLYFRELPNPLLTYQLYTRFSVLHSFPLRSVDTQPGIFEAVEWSLDPLHVALQQDAVSAPSHEEKLIKIHDVIQQLPPPHYRTLEFLLRHLSRMASHSSTTNMHSKNLAIVWAPNLLRSPAIESSAFSGASAFSEVRTQSVVVEFLLSNCHLLFSNTFSSVARPASGRNALPRPKSLMISSSSAKLLSLEEAQARNPGRSQASPSAEADNADSEVVAMGSPVHDGSRISNTLPEVLPDCRKHSGHGAVAGKSRRPQSGGWKSLFQLGRGTVSGTRRREHREAYAVPTSPDLTAFRGRQRSERGSLRSAKSEESLSSSQDTDADVMTRKPRRPRSSNDVVFSALPLISDPGPLNPQPDLSDHCESTNKAKQNEPYQDGVEDEDSFIMLVTDNNGGKIDFDPISYKFPETEVVPEAKSRNLGEEVLEVSFSKLKETRTGMTPCSLQSKEESAEMMTSAGVVKVNPEIEVPLTSKERISISEMPAKSGFTPVMAAGTSPKLKPESTLSENLTIQEVSPQSSSGVIGSNKSIVYDDADVHKDRMIVPSPLGSYGRRTNPSPQSTAFPKSSHLSIRQESTNGGDLDGEAGPPRPPLPAAFSSSLPQQCKVSPSGIKGEPENTEEPPPLMSSWRNAGPESQALPSAGWQSCDMTNQFVTTLGTRPLQSVDGQPFCSVNKTQHSIHDVGSVQIPPGRPEDSKRIARSIPVSRTEVPPVLDPYMPRGRQSRSAFPTGKEVYFENGRVHYRQTSRSGNEPFVAPRREASFHGVGTNPTFPVRWAPPLWLPDVCGHEPDSFRHVRAFSIRDGFLFVEPADTMPFRPPPLSFRREHSFAGRERHHNYYPLYPDSIAALRGTPPRYADFSARSCDRPPPLPTHLRSRSDPGRFGLVPTEPGVWRVDEDPEIRASVPLRPPDLQNAARTKQAWQTPHYYPEALPFVVSHRRPPSEIMFFHGDHSSNRQRRINTAFSVHDIGTASSSIHRRCPSQPVHQLKQDLAHFDSHPSSMRSPLTSRRHRPPLSDVFGIYPKRGAFFPPELSLSRQEAKVQVDL</sequence>
<evidence type="ECO:0000313" key="4">
    <source>
        <dbReference type="Ensembl" id="ENSEBUP00000024098.1"/>
    </source>
</evidence>
<feature type="region of interest" description="Disordered" evidence="2">
    <location>
        <begin position="255"/>
        <end position="440"/>
    </location>
</feature>
<dbReference type="AlphaFoldDB" id="A0A8C4R218"/>
<dbReference type="SMART" id="SM00324">
    <property type="entry name" value="RhoGAP"/>
    <property type="match status" value="1"/>
</dbReference>
<dbReference type="PANTHER" id="PTHR15729">
    <property type="entry name" value="CDC42 GTPASE-ACTIVATING PROTEIN"/>
    <property type="match status" value="1"/>
</dbReference>
<dbReference type="PANTHER" id="PTHR15729:SF10">
    <property type="entry name" value="GTPASE-ACTIVATING PROTEIN CDGAPR"/>
    <property type="match status" value="1"/>
</dbReference>
<keyword evidence="1" id="KW-0343">GTPase activation</keyword>
<evidence type="ECO:0000313" key="5">
    <source>
        <dbReference type="Proteomes" id="UP000694388"/>
    </source>
</evidence>